<gene>
    <name evidence="1" type="ORF">SM436_13735</name>
</gene>
<evidence type="ECO:0000313" key="1">
    <source>
        <dbReference type="EMBL" id="MFA1554747.1"/>
    </source>
</evidence>
<dbReference type="Proteomes" id="UP001569904">
    <property type="component" value="Unassembled WGS sequence"/>
</dbReference>
<reference evidence="1 2" key="1">
    <citation type="submission" date="2023-11" db="EMBL/GenBank/DDBJ databases">
        <title>Actinomadura monticuli sp. nov., isolated from volcanic ash.</title>
        <authorList>
            <person name="Lee S.D."/>
            <person name="Yang H."/>
            <person name="Kim I.S."/>
        </authorList>
    </citation>
    <scope>NUCLEOTIDE SEQUENCE [LARGE SCALE GENOMIC DNA]</scope>
    <source>
        <strain evidence="1 2">DSM 45346</strain>
    </source>
</reference>
<sequence>MALEPRGGRTVRLYRSQGFAVPLLWIYVGGPDSHVGLGVVVLAVPGVAWGYHDAERGRRGYLAPCGDAKAAAEQVEDLLKHRMFPGTW</sequence>
<dbReference type="RefSeq" id="WP_371941291.1">
    <property type="nucleotide sequence ID" value="NZ_JAXCEH010000007.1"/>
</dbReference>
<comment type="caution">
    <text evidence="1">The sequence shown here is derived from an EMBL/GenBank/DDBJ whole genome shotgun (WGS) entry which is preliminary data.</text>
</comment>
<protein>
    <submittedName>
        <fullName evidence="1">Uncharacterized protein</fullName>
    </submittedName>
</protein>
<proteinExistence type="predicted"/>
<evidence type="ECO:0000313" key="2">
    <source>
        <dbReference type="Proteomes" id="UP001569904"/>
    </source>
</evidence>
<name>A0ABV4QVW6_9ACTN</name>
<accession>A0ABV4QVW6</accession>
<keyword evidence="2" id="KW-1185">Reference proteome</keyword>
<dbReference type="EMBL" id="JAXCEH010000007">
    <property type="protein sequence ID" value="MFA1554747.1"/>
    <property type="molecule type" value="Genomic_DNA"/>
</dbReference>
<organism evidence="1 2">
    <name type="scientific">Actinomadura chokoriensis</name>
    <dbReference type="NCBI Taxonomy" id="454156"/>
    <lineage>
        <taxon>Bacteria</taxon>
        <taxon>Bacillati</taxon>
        <taxon>Actinomycetota</taxon>
        <taxon>Actinomycetes</taxon>
        <taxon>Streptosporangiales</taxon>
        <taxon>Thermomonosporaceae</taxon>
        <taxon>Actinomadura</taxon>
    </lineage>
</organism>